<reference evidence="10" key="1">
    <citation type="submission" date="2020-07" db="EMBL/GenBank/DDBJ databases">
        <title>Clarias magur genome sequencing, assembly and annotation.</title>
        <authorList>
            <person name="Kushwaha B."/>
            <person name="Kumar R."/>
            <person name="Das P."/>
            <person name="Joshi C.G."/>
            <person name="Kumar D."/>
            <person name="Nagpure N.S."/>
            <person name="Pandey M."/>
            <person name="Agarwal S."/>
            <person name="Srivastava S."/>
            <person name="Singh M."/>
            <person name="Sahoo L."/>
            <person name="Jayasankar P."/>
            <person name="Meher P.K."/>
            <person name="Koringa P.G."/>
            <person name="Iquebal M.A."/>
            <person name="Das S.P."/>
            <person name="Bit A."/>
            <person name="Patnaik S."/>
            <person name="Patel N."/>
            <person name="Shah T.M."/>
            <person name="Hinsu A."/>
            <person name="Jena J.K."/>
        </authorList>
    </citation>
    <scope>NUCLEOTIDE SEQUENCE</scope>
    <source>
        <strain evidence="10">CIFAMagur01</strain>
        <tissue evidence="10">Testis</tissue>
    </source>
</reference>
<evidence type="ECO:0000256" key="3">
    <source>
        <dbReference type="ARBA" id="ARBA00022729"/>
    </source>
</evidence>
<dbReference type="GO" id="GO:0002376">
    <property type="term" value="P:immune system process"/>
    <property type="evidence" value="ECO:0007669"/>
    <property type="project" value="UniProtKB-KW"/>
</dbReference>
<feature type="domain" description="Ig-like" evidence="9">
    <location>
        <begin position="56"/>
        <end position="186"/>
    </location>
</feature>
<keyword evidence="8" id="KW-0812">Transmembrane</keyword>
<dbReference type="InterPro" id="IPR003598">
    <property type="entry name" value="Ig_sub2"/>
</dbReference>
<dbReference type="SUPFAM" id="SSF48726">
    <property type="entry name" value="Immunoglobulin"/>
    <property type="match status" value="7"/>
</dbReference>
<dbReference type="GO" id="GO:0005886">
    <property type="term" value="C:plasma membrane"/>
    <property type="evidence" value="ECO:0007669"/>
    <property type="project" value="UniProtKB-SubCell"/>
</dbReference>
<feature type="domain" description="Ig-like" evidence="9">
    <location>
        <begin position="295"/>
        <end position="376"/>
    </location>
</feature>
<dbReference type="InterPro" id="IPR003599">
    <property type="entry name" value="Ig_sub"/>
</dbReference>
<dbReference type="InterPro" id="IPR036179">
    <property type="entry name" value="Ig-like_dom_sf"/>
</dbReference>
<evidence type="ECO:0000256" key="7">
    <source>
        <dbReference type="ARBA" id="ARBA00023180"/>
    </source>
</evidence>
<dbReference type="SMART" id="SM00409">
    <property type="entry name" value="IG"/>
    <property type="match status" value="7"/>
</dbReference>
<dbReference type="OrthoDB" id="8918441at2759"/>
<accession>A0A8J4XDV4</accession>
<evidence type="ECO:0000256" key="4">
    <source>
        <dbReference type="ARBA" id="ARBA00022859"/>
    </source>
</evidence>
<comment type="caution">
    <text evidence="10">The sequence shown here is derived from an EMBL/GenBank/DDBJ whole genome shotgun (WGS) entry which is preliminary data.</text>
</comment>
<evidence type="ECO:0000256" key="1">
    <source>
        <dbReference type="ARBA" id="ARBA00004236"/>
    </source>
</evidence>
<feature type="domain" description="Ig-like" evidence="9">
    <location>
        <begin position="495"/>
        <end position="576"/>
    </location>
</feature>
<keyword evidence="4" id="KW-0391">Immunity</keyword>
<dbReference type="Gene3D" id="2.60.40.10">
    <property type="entry name" value="Immunoglobulins"/>
    <property type="match status" value="7"/>
</dbReference>
<dbReference type="PROSITE" id="PS50835">
    <property type="entry name" value="IG_LIKE"/>
    <property type="match status" value="6"/>
</dbReference>
<dbReference type="Proteomes" id="UP000727407">
    <property type="component" value="Unassembled WGS sequence"/>
</dbReference>
<dbReference type="GO" id="GO:0009617">
    <property type="term" value="P:response to bacterium"/>
    <property type="evidence" value="ECO:0007669"/>
    <property type="project" value="TreeGrafter"/>
</dbReference>
<evidence type="ECO:0000313" key="11">
    <source>
        <dbReference type="Proteomes" id="UP000727407"/>
    </source>
</evidence>
<feature type="non-terminal residue" evidence="10">
    <location>
        <position position="778"/>
    </location>
</feature>
<comment type="subcellular location">
    <subcellularLocation>
        <location evidence="1">Cell membrane</location>
    </subcellularLocation>
</comment>
<name>A0A8J4XDV4_CLAMG</name>
<evidence type="ECO:0000256" key="6">
    <source>
        <dbReference type="ARBA" id="ARBA00023157"/>
    </source>
</evidence>
<sequence>MFLSCFTAISNQTISEGSDLMIPCENGGRVEWSKLADRKREIIVQSQHGDNVQSKPRYSLLTNLSLVINDVWVSDSGIYFCNATSVVNLTVTPLQATLHQRIAGGSDITIPCENQGNVSWSKRVDRKREIILTAQHEDITKDINKSDPGHRHILLSNSSLVIKKAEESDSGIYYCNSSPALNLIVTPLQGISSGGLSGSATRITVQVSRSGTEGTDIILRCENEERGSWSKRTEDGRVDLYILRNNEDTTVYKRAPDDRYIVLPDSSLMIKSLSLSDSGIYYCNGYPVLDLTVTPSSAAFSQSRTEGRNIRLPCDSDGEVSWTKHADDKKELFIFDKENQAAYICEPDPDKRYITLPDSSLIIKKALVSDSGLYHCGGDRFINLTVRPSKVLSKPLVHTYMSSMSEATVTCTEGDNIFLHCETRGEVIWRKHSDEGRTDLYITQLNGNLIICKLDLNKRFKILPDSSLTIRNASLSDSGTYCCNDSPVVNLTITPLSAKFHQTRSEGTNFMLYCYSLERAFWTKCINEERLDVIFTQDKGNTVMYKRDPDKRYIILPDSSLVISNASVLDSGIYYCKHSPVANLIIFSLKVFFTPCLSGIISADARSVHPGEDITLPCDITNYYKISWYRLRSDEVKQLISVEKWTEKQTFLITYNLDKSHFDVPESSSSPVSLVIIGVRETDLGFYYCGGGNKRDHTPTQFGNFIRLDFTGISPAPKNDTDVDNFTEHQDTLPSKGAEFWISVCVFPVSILINLICVFGCIFKGKSLSSCIQASNEK</sequence>
<evidence type="ECO:0000256" key="2">
    <source>
        <dbReference type="ARBA" id="ARBA00022475"/>
    </source>
</evidence>
<dbReference type="PANTHER" id="PTHR19433">
    <property type="entry name" value="T-CELL RECEPTOR ALPHA CHAIN V REGION-RELATED"/>
    <property type="match status" value="1"/>
</dbReference>
<dbReference type="PANTHER" id="PTHR19433:SF111">
    <property type="entry name" value="T CELL RECEPTOR ALPHA VARIABLE 4"/>
    <property type="match status" value="1"/>
</dbReference>
<dbReference type="CDD" id="cd00096">
    <property type="entry name" value="Ig"/>
    <property type="match status" value="2"/>
</dbReference>
<dbReference type="InterPro" id="IPR013106">
    <property type="entry name" value="Ig_V-set"/>
</dbReference>
<dbReference type="SMART" id="SM00408">
    <property type="entry name" value="IGc2"/>
    <property type="match status" value="7"/>
</dbReference>
<feature type="domain" description="Ig-like" evidence="9">
    <location>
        <begin position="595"/>
        <end position="689"/>
    </location>
</feature>
<dbReference type="EMBL" id="QNUK01000152">
    <property type="protein sequence ID" value="KAF5899895.1"/>
    <property type="molecule type" value="Genomic_DNA"/>
</dbReference>
<keyword evidence="6" id="KW-1015">Disulfide bond</keyword>
<evidence type="ECO:0000256" key="5">
    <source>
        <dbReference type="ARBA" id="ARBA00023136"/>
    </source>
</evidence>
<feature type="domain" description="Ig-like" evidence="9">
    <location>
        <begin position="388"/>
        <end position="494"/>
    </location>
</feature>
<evidence type="ECO:0000256" key="8">
    <source>
        <dbReference type="SAM" id="Phobius"/>
    </source>
</evidence>
<organism evidence="10 11">
    <name type="scientific">Clarias magur</name>
    <name type="common">Asian catfish</name>
    <name type="synonym">Macropteronotus magur</name>
    <dbReference type="NCBI Taxonomy" id="1594786"/>
    <lineage>
        <taxon>Eukaryota</taxon>
        <taxon>Metazoa</taxon>
        <taxon>Chordata</taxon>
        <taxon>Craniata</taxon>
        <taxon>Vertebrata</taxon>
        <taxon>Euteleostomi</taxon>
        <taxon>Actinopterygii</taxon>
        <taxon>Neopterygii</taxon>
        <taxon>Teleostei</taxon>
        <taxon>Ostariophysi</taxon>
        <taxon>Siluriformes</taxon>
        <taxon>Clariidae</taxon>
        <taxon>Clarias</taxon>
    </lineage>
</organism>
<dbReference type="SMART" id="SM00406">
    <property type="entry name" value="IGv"/>
    <property type="match status" value="6"/>
</dbReference>
<feature type="transmembrane region" description="Helical" evidence="8">
    <location>
        <begin position="740"/>
        <end position="763"/>
    </location>
</feature>
<keyword evidence="11" id="KW-1185">Reference proteome</keyword>
<proteinExistence type="predicted"/>
<keyword evidence="5 8" id="KW-0472">Membrane</keyword>
<protein>
    <recommendedName>
        <fullName evidence="9">Ig-like domain-containing protein</fullName>
    </recommendedName>
</protein>
<feature type="domain" description="Ig-like" evidence="9">
    <location>
        <begin position="213"/>
        <end position="294"/>
    </location>
</feature>
<dbReference type="Pfam" id="PF07686">
    <property type="entry name" value="V-set"/>
    <property type="match status" value="5"/>
</dbReference>
<dbReference type="InterPro" id="IPR013783">
    <property type="entry name" value="Ig-like_fold"/>
</dbReference>
<keyword evidence="7" id="KW-0325">Glycoprotein</keyword>
<dbReference type="AlphaFoldDB" id="A0A8J4XDV4"/>
<keyword evidence="8" id="KW-1133">Transmembrane helix</keyword>
<evidence type="ECO:0000259" key="9">
    <source>
        <dbReference type="PROSITE" id="PS50835"/>
    </source>
</evidence>
<keyword evidence="2" id="KW-1003">Cell membrane</keyword>
<dbReference type="InterPro" id="IPR052051">
    <property type="entry name" value="TCR_complex_component"/>
</dbReference>
<dbReference type="InterPro" id="IPR007110">
    <property type="entry name" value="Ig-like_dom"/>
</dbReference>
<evidence type="ECO:0000313" key="10">
    <source>
        <dbReference type="EMBL" id="KAF5899895.1"/>
    </source>
</evidence>
<keyword evidence="3" id="KW-0732">Signal</keyword>
<gene>
    <name evidence="10" type="ORF">DAT39_010406</name>
</gene>